<feature type="transmembrane region" description="Helical" evidence="2">
    <location>
        <begin position="40"/>
        <end position="57"/>
    </location>
</feature>
<feature type="transmembrane region" description="Helical" evidence="2">
    <location>
        <begin position="12"/>
        <end position="33"/>
    </location>
</feature>
<feature type="transmembrane region" description="Helical" evidence="2">
    <location>
        <begin position="280"/>
        <end position="299"/>
    </location>
</feature>
<protein>
    <submittedName>
        <fullName evidence="3">Uncharacterized protein</fullName>
    </submittedName>
</protein>
<name>A0A1H5KI74_9ACTN</name>
<dbReference type="STRING" id="561176.SAMN04488561_2087"/>
<organism evidence="3 4">
    <name type="scientific">Jiangella alba</name>
    <dbReference type="NCBI Taxonomy" id="561176"/>
    <lineage>
        <taxon>Bacteria</taxon>
        <taxon>Bacillati</taxon>
        <taxon>Actinomycetota</taxon>
        <taxon>Actinomycetes</taxon>
        <taxon>Jiangellales</taxon>
        <taxon>Jiangellaceae</taxon>
        <taxon>Jiangella</taxon>
    </lineage>
</organism>
<evidence type="ECO:0000313" key="4">
    <source>
        <dbReference type="Proteomes" id="UP000181980"/>
    </source>
</evidence>
<feature type="transmembrane region" description="Helical" evidence="2">
    <location>
        <begin position="306"/>
        <end position="330"/>
    </location>
</feature>
<keyword evidence="2" id="KW-0472">Membrane</keyword>
<dbReference type="AlphaFoldDB" id="A0A1H5KI74"/>
<evidence type="ECO:0000256" key="2">
    <source>
        <dbReference type="SAM" id="Phobius"/>
    </source>
</evidence>
<feature type="transmembrane region" description="Helical" evidence="2">
    <location>
        <begin position="445"/>
        <end position="470"/>
    </location>
</feature>
<dbReference type="OrthoDB" id="10021004at2"/>
<feature type="transmembrane region" description="Helical" evidence="2">
    <location>
        <begin position="77"/>
        <end position="95"/>
    </location>
</feature>
<dbReference type="RefSeq" id="WP_069112929.1">
    <property type="nucleotide sequence ID" value="NZ_FNUC01000003.1"/>
</dbReference>
<feature type="compositionally biased region" description="Basic residues" evidence="1">
    <location>
        <begin position="372"/>
        <end position="384"/>
    </location>
</feature>
<keyword evidence="2" id="KW-1133">Transmembrane helix</keyword>
<reference evidence="4" key="1">
    <citation type="submission" date="2016-10" db="EMBL/GenBank/DDBJ databases">
        <authorList>
            <person name="Varghese N."/>
            <person name="Submissions S."/>
        </authorList>
    </citation>
    <scope>NUCLEOTIDE SEQUENCE [LARGE SCALE GENOMIC DNA]</scope>
    <source>
        <strain evidence="4">DSM 45237</strain>
    </source>
</reference>
<keyword evidence="2" id="KW-0812">Transmembrane</keyword>
<sequence length="530" mass="51044">MAVRPRDVGAGLVAGAAALLTMAGVAAAGLFLLDAGRIGEVGALTAAVVGLAAGGRATLTTTAPGEFPIPLRAGVEVLPLGVTIAGAVVLGVLVLRRGRDGFGVRGVSATVAVAAGLLAVAQLASGNVTVSLPADATTAANSPVPTGVVKGDGAPTRAGGLATATGHTPAEGRLTNAAPTKAGGLAAAAGTTPTGGRLADAASAGAGGVDAAAGTAPADGCLDGGGVPFGEGGSAGPLDVGYSIAGGRVAVTGAAGAAAVVGVGWLVLRFGGSTRRTRAGWWAVAGAAVVGTGMAAAGGREAAGGLLLMLPLAVAGALPAGLGVPVTVRADGVLGCALDGAAPMVSTTPLRWVSGTALLALGVLVAATARRQGGRSHQQPHSRTWRGAPTMRRGPHHQPHSEARPGPPTKRRGPHHQPHSDTRRAAPTKRRGPHHQPHSEAWRGLLVVGGMGVATGAGLAVMAMLTTVNVDVGVGGLDLLDAALGADPPAALATGALVGAAAGAAGVAVVRAAGALPSLPWRSWKDRARP</sequence>
<evidence type="ECO:0000313" key="3">
    <source>
        <dbReference type="EMBL" id="SEE64556.1"/>
    </source>
</evidence>
<evidence type="ECO:0000256" key="1">
    <source>
        <dbReference type="SAM" id="MobiDB-lite"/>
    </source>
</evidence>
<feature type="region of interest" description="Disordered" evidence="1">
    <location>
        <begin position="370"/>
        <end position="440"/>
    </location>
</feature>
<accession>A0A1H5KI74</accession>
<feature type="compositionally biased region" description="Basic residues" evidence="1">
    <location>
        <begin position="426"/>
        <end position="436"/>
    </location>
</feature>
<feature type="region of interest" description="Disordered" evidence="1">
    <location>
        <begin position="137"/>
        <end position="178"/>
    </location>
</feature>
<feature type="transmembrane region" description="Helical" evidence="2">
    <location>
        <begin position="249"/>
        <end position="268"/>
    </location>
</feature>
<dbReference type="Proteomes" id="UP000181980">
    <property type="component" value="Unassembled WGS sequence"/>
</dbReference>
<proteinExistence type="predicted"/>
<feature type="transmembrane region" description="Helical" evidence="2">
    <location>
        <begin position="490"/>
        <end position="513"/>
    </location>
</feature>
<dbReference type="EMBL" id="FNUC01000003">
    <property type="protein sequence ID" value="SEE64556.1"/>
    <property type="molecule type" value="Genomic_DNA"/>
</dbReference>
<gene>
    <name evidence="3" type="ORF">SAMN04488561_2087</name>
</gene>
<keyword evidence="4" id="KW-1185">Reference proteome</keyword>